<dbReference type="EMBL" id="CP041730">
    <property type="protein sequence ID" value="QDQ27254.1"/>
    <property type="molecule type" value="Genomic_DNA"/>
</dbReference>
<keyword evidence="1" id="KW-1133">Transmembrane helix</keyword>
<evidence type="ECO:0000256" key="1">
    <source>
        <dbReference type="SAM" id="Phobius"/>
    </source>
</evidence>
<accession>A0A516SGG9</accession>
<dbReference type="KEGG" id="cari:FNU76_13270"/>
<keyword evidence="3" id="KW-1185">Reference proteome</keyword>
<reference evidence="3" key="1">
    <citation type="submission" date="2019-07" db="EMBL/GenBank/DDBJ databases">
        <title>Chitinimonas sp. nov., isolated from Ny-Alesund, arctica soil.</title>
        <authorList>
            <person name="Xu Q."/>
            <person name="Peng F."/>
        </authorList>
    </citation>
    <scope>NUCLEOTIDE SEQUENCE [LARGE SCALE GENOMIC DNA]</scope>
    <source>
        <strain evidence="3">R3-44</strain>
    </source>
</reference>
<keyword evidence="1" id="KW-0472">Membrane</keyword>
<dbReference type="OrthoDB" id="8585111at2"/>
<keyword evidence="1" id="KW-0812">Transmembrane</keyword>
<organism evidence="2 3">
    <name type="scientific">Chitinimonas arctica</name>
    <dbReference type="NCBI Taxonomy" id="2594795"/>
    <lineage>
        <taxon>Bacteria</taxon>
        <taxon>Pseudomonadati</taxon>
        <taxon>Pseudomonadota</taxon>
        <taxon>Betaproteobacteria</taxon>
        <taxon>Neisseriales</taxon>
        <taxon>Chitinibacteraceae</taxon>
        <taxon>Chitinimonas</taxon>
    </lineage>
</organism>
<dbReference type="Proteomes" id="UP000317550">
    <property type="component" value="Chromosome"/>
</dbReference>
<dbReference type="AlphaFoldDB" id="A0A516SGG9"/>
<evidence type="ECO:0000313" key="2">
    <source>
        <dbReference type="EMBL" id="QDQ27254.1"/>
    </source>
</evidence>
<name>A0A516SGG9_9NEIS</name>
<feature type="transmembrane region" description="Helical" evidence="1">
    <location>
        <begin position="188"/>
        <end position="208"/>
    </location>
</feature>
<dbReference type="RefSeq" id="WP_144278647.1">
    <property type="nucleotide sequence ID" value="NZ_CP041730.1"/>
</dbReference>
<evidence type="ECO:0000313" key="3">
    <source>
        <dbReference type="Proteomes" id="UP000317550"/>
    </source>
</evidence>
<gene>
    <name evidence="2" type="ORF">FNU76_13270</name>
</gene>
<protein>
    <submittedName>
        <fullName evidence="2">Uncharacterized protein</fullName>
    </submittedName>
</protein>
<proteinExistence type="predicted"/>
<sequence length="352" mass="38839">MTAIADMISTSGKGLARLLGLAAAEQIMPRRRCHLAVVPLRGVPRKHFESAILLRLQQFGLFDEIGFAYRVSGEQAQVWYWNDQEARQLFPTGRVQAWPEPLWRKPLNSGIRLLSCTEGYELEGVNELGGYRSRWFAHRPDATERLAFCRDLGMEPNPALENPVTVARGNSPEAGWRIHSRLAQPIPAWAWGAGAFVLIVGCIATLQFTQLAKLESNIQATEQEARALRKLTASAKALDAAISQLQPITEAMHEYSKAPRQIHWLAELARRDIVGARADVYLSEWIYRGDSVTATLRLGAKAKGADVLASLEQSALFADVALLPDPPAGALRVQLRLPEEATTPAAAPREQP</sequence>